<dbReference type="InterPro" id="IPR036034">
    <property type="entry name" value="PDZ_sf"/>
</dbReference>
<organism evidence="2 3">
    <name type="scientific">Candidatus Tagabacteria bacterium CG03_land_8_20_14_0_80_41_22</name>
    <dbReference type="NCBI Taxonomy" id="1975020"/>
    <lineage>
        <taxon>Bacteria</taxon>
        <taxon>Candidatus Tagaibacteriota</taxon>
    </lineage>
</organism>
<dbReference type="Proteomes" id="UP000228561">
    <property type="component" value="Unassembled WGS sequence"/>
</dbReference>
<sequence>MKKFTDSNAFSLLVILIIAVCFAVGASLLLKSVGTATVTKATEFVLPERAFLGINYDFVPQVGVRVFQVVPGTPAETSGIRRGDIIKQIDDLDVLLLEDIANSIAAKQPGDTIKLKILRNKKILEVSAILIARPPKK</sequence>
<dbReference type="Gene3D" id="2.30.42.10">
    <property type="match status" value="1"/>
</dbReference>
<accession>A0A2M7B9M7</accession>
<evidence type="ECO:0000313" key="2">
    <source>
        <dbReference type="EMBL" id="PIU99781.1"/>
    </source>
</evidence>
<feature type="domain" description="PDZ" evidence="1">
    <location>
        <begin position="35"/>
        <end position="121"/>
    </location>
</feature>
<proteinExistence type="predicted"/>
<dbReference type="AlphaFoldDB" id="A0A2M7B9M7"/>
<evidence type="ECO:0000313" key="3">
    <source>
        <dbReference type="Proteomes" id="UP000228561"/>
    </source>
</evidence>
<dbReference type="SUPFAM" id="SSF50156">
    <property type="entry name" value="PDZ domain-like"/>
    <property type="match status" value="1"/>
</dbReference>
<gene>
    <name evidence="2" type="ORF">COS58_00455</name>
</gene>
<name>A0A2M7B9M7_9BACT</name>
<comment type="caution">
    <text evidence="2">The sequence shown here is derived from an EMBL/GenBank/DDBJ whole genome shotgun (WGS) entry which is preliminary data.</text>
</comment>
<evidence type="ECO:0000259" key="1">
    <source>
        <dbReference type="PROSITE" id="PS50106"/>
    </source>
</evidence>
<protein>
    <recommendedName>
        <fullName evidence="1">PDZ domain-containing protein</fullName>
    </recommendedName>
</protein>
<reference evidence="3" key="1">
    <citation type="submission" date="2017-09" db="EMBL/GenBank/DDBJ databases">
        <title>Depth-based differentiation of microbial function through sediment-hosted aquifers and enrichment of novel symbionts in the deep terrestrial subsurface.</title>
        <authorList>
            <person name="Probst A.J."/>
            <person name="Ladd B."/>
            <person name="Jarett J.K."/>
            <person name="Geller-Mcgrath D.E."/>
            <person name="Sieber C.M.K."/>
            <person name="Emerson J.B."/>
            <person name="Anantharaman K."/>
            <person name="Thomas B.C."/>
            <person name="Malmstrom R."/>
            <person name="Stieglmeier M."/>
            <person name="Klingl A."/>
            <person name="Woyke T."/>
            <person name="Ryan C.M."/>
            <person name="Banfield J.F."/>
        </authorList>
    </citation>
    <scope>NUCLEOTIDE SEQUENCE [LARGE SCALE GENOMIC DNA]</scope>
</reference>
<dbReference type="Pfam" id="PF13180">
    <property type="entry name" value="PDZ_2"/>
    <property type="match status" value="1"/>
</dbReference>
<dbReference type="PROSITE" id="PS50106">
    <property type="entry name" value="PDZ"/>
    <property type="match status" value="1"/>
</dbReference>
<dbReference type="SMART" id="SM00228">
    <property type="entry name" value="PDZ"/>
    <property type="match status" value="1"/>
</dbReference>
<dbReference type="EMBL" id="PEVG01000003">
    <property type="protein sequence ID" value="PIU99781.1"/>
    <property type="molecule type" value="Genomic_DNA"/>
</dbReference>
<dbReference type="InterPro" id="IPR001478">
    <property type="entry name" value="PDZ"/>
</dbReference>